<evidence type="ECO:0000313" key="1">
    <source>
        <dbReference type="EnsemblMetazoa" id="CJA42405.1"/>
    </source>
</evidence>
<organism evidence="1 2">
    <name type="scientific">Caenorhabditis japonica</name>
    <dbReference type="NCBI Taxonomy" id="281687"/>
    <lineage>
        <taxon>Eukaryota</taxon>
        <taxon>Metazoa</taxon>
        <taxon>Ecdysozoa</taxon>
        <taxon>Nematoda</taxon>
        <taxon>Chromadorea</taxon>
        <taxon>Rhabditida</taxon>
        <taxon>Rhabditina</taxon>
        <taxon>Rhabditomorpha</taxon>
        <taxon>Rhabditoidea</taxon>
        <taxon>Rhabditidae</taxon>
        <taxon>Peloderinae</taxon>
        <taxon>Caenorhabditis</taxon>
    </lineage>
</organism>
<proteinExistence type="predicted"/>
<keyword evidence="2" id="KW-1185">Reference proteome</keyword>
<dbReference type="AlphaFoldDB" id="A0A8R1J114"/>
<protein>
    <submittedName>
        <fullName evidence="1">Uncharacterized protein</fullName>
    </submittedName>
</protein>
<reference evidence="2" key="1">
    <citation type="submission" date="2010-08" db="EMBL/GenBank/DDBJ databases">
        <authorList>
            <consortium name="Caenorhabditis japonica Sequencing Consortium"/>
            <person name="Wilson R.K."/>
        </authorList>
    </citation>
    <scope>NUCLEOTIDE SEQUENCE [LARGE SCALE GENOMIC DNA]</scope>
    <source>
        <strain evidence="2">DF5081</strain>
    </source>
</reference>
<dbReference type="Proteomes" id="UP000005237">
    <property type="component" value="Unassembled WGS sequence"/>
</dbReference>
<dbReference type="EnsemblMetazoa" id="CJA42405.1">
    <property type="protein sequence ID" value="CJA42405.1"/>
    <property type="gene ID" value="WBGene00218253"/>
</dbReference>
<accession>A0A8R1J114</accession>
<evidence type="ECO:0000313" key="2">
    <source>
        <dbReference type="Proteomes" id="UP000005237"/>
    </source>
</evidence>
<name>A0A8R1J114_CAEJA</name>
<sequence>MKRELNHDAFKQSIWRANDMDPNPVQSSISLPTISKSAQFKFRRTLTNRNRSNATNIEEQIFVPSYKFSTEFQQLSIASGFNYSKSLQNSIRSILEEFDLNRTNTPNWKNDHSVYGENSSALKKTLGQSHLIRKFGRLMDSKGCALFQTTTPVFVLPDTKWAPRERRQIGVYDDLQWLLMSTFVDDSGIPSSSQNEKFQAKPLIGGWWYRRTVPRCQIVPIVKEMNIKRNVLEDCEL</sequence>
<reference evidence="1" key="2">
    <citation type="submission" date="2022-06" db="UniProtKB">
        <authorList>
            <consortium name="EnsemblMetazoa"/>
        </authorList>
    </citation>
    <scope>IDENTIFICATION</scope>
    <source>
        <strain evidence="1">DF5081</strain>
    </source>
</reference>